<dbReference type="Gene3D" id="3.40.50.2000">
    <property type="entry name" value="Glycogen Phosphorylase B"/>
    <property type="match status" value="2"/>
</dbReference>
<dbReference type="InterPro" id="IPR001296">
    <property type="entry name" value="Glyco_trans_1"/>
</dbReference>
<dbReference type="PANTHER" id="PTHR12526:SF637">
    <property type="entry name" value="GLYCOSYLTRANSFERASE EPSF-RELATED"/>
    <property type="match status" value="1"/>
</dbReference>
<dbReference type="NCBIfam" id="NF046085">
    <property type="entry name" value="XrtY_assoc_Gly1"/>
    <property type="match status" value="1"/>
</dbReference>
<keyword evidence="4" id="KW-1185">Reference proteome</keyword>
<dbReference type="SUPFAM" id="SSF53756">
    <property type="entry name" value="UDP-Glycosyltransferase/glycogen phosphorylase"/>
    <property type="match status" value="1"/>
</dbReference>
<dbReference type="KEGG" id="mrob:HH214_14300"/>
<keyword evidence="3" id="KW-0808">Transferase</keyword>
<dbReference type="GO" id="GO:0016757">
    <property type="term" value="F:glycosyltransferase activity"/>
    <property type="evidence" value="ECO:0007669"/>
    <property type="project" value="InterPro"/>
</dbReference>
<name>A0A7L5E186_9SPHI</name>
<gene>
    <name evidence="3" type="ORF">HH214_14300</name>
</gene>
<protein>
    <submittedName>
        <fullName evidence="3">Glycosyltransferase</fullName>
    </submittedName>
</protein>
<dbReference type="RefSeq" id="WP_169608726.1">
    <property type="nucleotide sequence ID" value="NZ_CP051682.1"/>
</dbReference>
<evidence type="ECO:0000259" key="2">
    <source>
        <dbReference type="Pfam" id="PF13579"/>
    </source>
</evidence>
<evidence type="ECO:0000313" key="4">
    <source>
        <dbReference type="Proteomes" id="UP000503278"/>
    </source>
</evidence>
<dbReference type="PANTHER" id="PTHR12526">
    <property type="entry name" value="GLYCOSYLTRANSFERASE"/>
    <property type="match status" value="1"/>
</dbReference>
<reference evidence="3 4" key="1">
    <citation type="submission" date="2020-04" db="EMBL/GenBank/DDBJ databases">
        <title>Genome sequencing of novel species.</title>
        <authorList>
            <person name="Heo J."/>
            <person name="Kim S.-J."/>
            <person name="Kim J.-S."/>
            <person name="Hong S.-B."/>
            <person name="Kwon S.-W."/>
        </authorList>
    </citation>
    <scope>NUCLEOTIDE SEQUENCE [LARGE SCALE GENOMIC DNA]</scope>
    <source>
        <strain evidence="3 4">F39-2</strain>
    </source>
</reference>
<dbReference type="Pfam" id="PF13579">
    <property type="entry name" value="Glyco_trans_4_4"/>
    <property type="match status" value="1"/>
</dbReference>
<dbReference type="AlphaFoldDB" id="A0A7L5E186"/>
<proteinExistence type="predicted"/>
<feature type="domain" description="Glycosyltransferase subfamily 4-like N-terminal" evidence="2">
    <location>
        <begin position="17"/>
        <end position="146"/>
    </location>
</feature>
<dbReference type="EMBL" id="CP051682">
    <property type="protein sequence ID" value="QJD96955.1"/>
    <property type="molecule type" value="Genomic_DNA"/>
</dbReference>
<sequence>MKILHIVPSYKPAYIYGGPIESVARLCEGLVADGHEVQVYTTTANGKTELEVPAGKPVNVDGVQVTYFPRITKDPTHVSPALWKQLYQTVAAYDVIHIHSWWNILVMVAAKISLSKNTKVVVAPRGMLSQYIFNSGNSKAKKLMHKAFGKSILAQCYFHATSGAEYRECEQLIPGWKGFELPNIIALPATPVQHQPNRVFTIVFLSRVHPKKGLELLFEAISGLHQPVVLRIAGTGDEDYIQQLKQLSKQLNISNQIEWLGWKNRDEKFTELMDADLFALVSLNENFANVVVEALHMGTAVLLSKDVALSEFVAKTETGWVSQLDVESIRKQLTAAINNVPKREYIRQHGRAIIEKHFSEKQLISQYVSAYKNLN</sequence>
<dbReference type="Pfam" id="PF00534">
    <property type="entry name" value="Glycos_transf_1"/>
    <property type="match status" value="1"/>
</dbReference>
<evidence type="ECO:0000313" key="3">
    <source>
        <dbReference type="EMBL" id="QJD96955.1"/>
    </source>
</evidence>
<dbReference type="InterPro" id="IPR028098">
    <property type="entry name" value="Glyco_trans_4-like_N"/>
</dbReference>
<accession>A0A7L5E186</accession>
<organism evidence="3 4">
    <name type="scientific">Mucilaginibacter robiniae</name>
    <dbReference type="NCBI Taxonomy" id="2728022"/>
    <lineage>
        <taxon>Bacteria</taxon>
        <taxon>Pseudomonadati</taxon>
        <taxon>Bacteroidota</taxon>
        <taxon>Sphingobacteriia</taxon>
        <taxon>Sphingobacteriales</taxon>
        <taxon>Sphingobacteriaceae</taxon>
        <taxon>Mucilaginibacter</taxon>
    </lineage>
</organism>
<dbReference type="Proteomes" id="UP000503278">
    <property type="component" value="Chromosome"/>
</dbReference>
<feature type="domain" description="Glycosyl transferase family 1" evidence="1">
    <location>
        <begin position="198"/>
        <end position="351"/>
    </location>
</feature>
<evidence type="ECO:0000259" key="1">
    <source>
        <dbReference type="Pfam" id="PF00534"/>
    </source>
</evidence>